<dbReference type="RefSeq" id="WP_061948336.1">
    <property type="nucleotide sequence ID" value="NZ_LTAO01000012.1"/>
</dbReference>
<protein>
    <recommendedName>
        <fullName evidence="3">General stress protein</fullName>
    </recommendedName>
</protein>
<dbReference type="OrthoDB" id="677051at2"/>
<dbReference type="InterPro" id="IPR022551">
    <property type="entry name" value="BrxC"/>
</dbReference>
<dbReference type="EMBL" id="LTAO01000012">
    <property type="protein sequence ID" value="KYG31982.1"/>
    <property type="molecule type" value="Genomic_DNA"/>
</dbReference>
<evidence type="ECO:0008006" key="3">
    <source>
        <dbReference type="Google" id="ProtNLM"/>
    </source>
</evidence>
<keyword evidence="2" id="KW-1185">Reference proteome</keyword>
<dbReference type="NCBIfam" id="TIGR04019">
    <property type="entry name" value="B_thiol_YtxJ"/>
    <property type="match status" value="1"/>
</dbReference>
<reference evidence="1" key="1">
    <citation type="submission" date="2016-02" db="EMBL/GenBank/DDBJ databases">
        <title>Genome sequence of Bacillus trypoxylicola KCTC 13244(T).</title>
        <authorList>
            <person name="Jeong H."/>
            <person name="Park S.-H."/>
            <person name="Choi S.-K."/>
        </authorList>
    </citation>
    <scope>NUCLEOTIDE SEQUENCE [LARGE SCALE GENOMIC DNA]</scope>
    <source>
        <strain evidence="1">KCTC 13244</strain>
    </source>
</reference>
<gene>
    <name evidence="1" type="ORF">AZF04_04190</name>
</gene>
<evidence type="ECO:0000313" key="2">
    <source>
        <dbReference type="Proteomes" id="UP000075806"/>
    </source>
</evidence>
<name>A0A162E7R7_9BACI</name>
<dbReference type="Proteomes" id="UP000075806">
    <property type="component" value="Unassembled WGS sequence"/>
</dbReference>
<dbReference type="STRING" id="519424.AZF04_04190"/>
<dbReference type="AlphaFoldDB" id="A0A162E7R7"/>
<comment type="caution">
    <text evidence="1">The sequence shown here is derived from an EMBL/GenBank/DDBJ whole genome shotgun (WGS) entry which is preliminary data.</text>
</comment>
<dbReference type="InterPro" id="IPR036249">
    <property type="entry name" value="Thioredoxin-like_sf"/>
</dbReference>
<dbReference type="Gene3D" id="3.40.30.10">
    <property type="entry name" value="Glutaredoxin"/>
    <property type="match status" value="1"/>
</dbReference>
<dbReference type="Pfam" id="PF11009">
    <property type="entry name" value="BrxC"/>
    <property type="match status" value="1"/>
</dbReference>
<sequence>MTYLKRFYKLEVLMMTAIKEIKSMDEWKKIYHLSSERKAYILKLNKQCQLCVEAYEEYQKFAATYDKEDADFYLLDVIDFKQISNEIANDLEVTHQSPQLIIVEDQDSVWCDHHQDITFRNMKQCEKMT</sequence>
<dbReference type="SUPFAM" id="SSF52833">
    <property type="entry name" value="Thioredoxin-like"/>
    <property type="match status" value="1"/>
</dbReference>
<evidence type="ECO:0000313" key="1">
    <source>
        <dbReference type="EMBL" id="KYG31982.1"/>
    </source>
</evidence>
<proteinExistence type="predicted"/>
<organism evidence="1 2">
    <name type="scientific">Alkalihalobacillus trypoxylicola</name>
    <dbReference type="NCBI Taxonomy" id="519424"/>
    <lineage>
        <taxon>Bacteria</taxon>
        <taxon>Bacillati</taxon>
        <taxon>Bacillota</taxon>
        <taxon>Bacilli</taxon>
        <taxon>Bacillales</taxon>
        <taxon>Bacillaceae</taxon>
        <taxon>Alkalihalobacillus</taxon>
    </lineage>
</organism>
<accession>A0A162E7R7</accession>